<dbReference type="NCBIfam" id="TIGR01971">
    <property type="entry name" value="NuoI"/>
    <property type="match status" value="1"/>
</dbReference>
<keyword evidence="7 8" id="KW-0411">Iron-sulfur</keyword>
<keyword evidence="5 8" id="KW-1278">Translocase</keyword>
<evidence type="ECO:0000313" key="13">
    <source>
        <dbReference type="Proteomes" id="UP000006048"/>
    </source>
</evidence>
<dbReference type="InterPro" id="IPR017900">
    <property type="entry name" value="4Fe4S_Fe_S_CS"/>
</dbReference>
<evidence type="ECO:0000256" key="4">
    <source>
        <dbReference type="ARBA" id="ARBA00022737"/>
    </source>
</evidence>
<evidence type="ECO:0000256" key="8">
    <source>
        <dbReference type="HAMAP-Rule" id="MF_01351"/>
    </source>
</evidence>
<keyword evidence="6 8" id="KW-0408">Iron</keyword>
<feature type="domain" description="4Fe-4S ferredoxin-type" evidence="11">
    <location>
        <begin position="112"/>
        <end position="141"/>
    </location>
</feature>
<comment type="catalytic activity">
    <reaction evidence="8">
        <text>a quinone + NADH + 5 H(+)(in) = a quinol + NAD(+) + 4 H(+)(out)</text>
        <dbReference type="Rhea" id="RHEA:57888"/>
        <dbReference type="ChEBI" id="CHEBI:15378"/>
        <dbReference type="ChEBI" id="CHEBI:24646"/>
        <dbReference type="ChEBI" id="CHEBI:57540"/>
        <dbReference type="ChEBI" id="CHEBI:57945"/>
        <dbReference type="ChEBI" id="CHEBI:132124"/>
    </reaction>
</comment>
<dbReference type="GO" id="GO:0005886">
    <property type="term" value="C:plasma membrane"/>
    <property type="evidence" value="ECO:0007669"/>
    <property type="project" value="UniProtKB-SubCell"/>
</dbReference>
<keyword evidence="8" id="KW-0830">Ubiquinone</keyword>
<feature type="binding site" evidence="8">
    <location>
        <position position="78"/>
    </location>
    <ligand>
        <name>[4Fe-4S] cluster</name>
        <dbReference type="ChEBI" id="CHEBI:49883"/>
        <label>1</label>
    </ligand>
</feature>
<feature type="binding site" evidence="8">
    <location>
        <position position="127"/>
    </location>
    <ligand>
        <name>[4Fe-4S] cluster</name>
        <dbReference type="ChEBI" id="CHEBI:49883"/>
        <label>2</label>
    </ligand>
</feature>
<feature type="binding site" evidence="8">
    <location>
        <position position="124"/>
    </location>
    <ligand>
        <name>[4Fe-4S] cluster</name>
        <dbReference type="ChEBI" id="CHEBI:49883"/>
        <label>2</label>
    </ligand>
</feature>
<dbReference type="PANTHER" id="PTHR10849:SF20">
    <property type="entry name" value="NADH DEHYDROGENASE [UBIQUINONE] IRON-SULFUR PROTEIN 8, MITOCHONDRIAL"/>
    <property type="match status" value="1"/>
</dbReference>
<keyword evidence="8 10" id="KW-0472">Membrane</keyword>
<dbReference type="PATRIC" id="fig|869212.3.peg.47"/>
<dbReference type="HAMAP" id="MF_01351">
    <property type="entry name" value="NDH1_NuoI"/>
    <property type="match status" value="1"/>
</dbReference>
<evidence type="ECO:0000259" key="11">
    <source>
        <dbReference type="PROSITE" id="PS51379"/>
    </source>
</evidence>
<dbReference type="EMBL" id="CP002959">
    <property type="protein sequence ID" value="AFM10751.1"/>
    <property type="molecule type" value="Genomic_DNA"/>
</dbReference>
<dbReference type="PROSITE" id="PS00198">
    <property type="entry name" value="4FE4S_FER_1"/>
    <property type="match status" value="1"/>
</dbReference>
<dbReference type="RefSeq" id="WP_014801272.1">
    <property type="nucleotide sequence ID" value="NC_018020.1"/>
</dbReference>
<dbReference type="PANTHER" id="PTHR10849">
    <property type="entry name" value="NADH DEHYDROGENASE UBIQUINONE IRON-SULFUR PROTEIN 8, MITOCHONDRIAL"/>
    <property type="match status" value="1"/>
</dbReference>
<dbReference type="Gene3D" id="3.30.70.3270">
    <property type="match status" value="1"/>
</dbReference>
<proteinExistence type="inferred from homology"/>
<dbReference type="SUPFAM" id="SSF54862">
    <property type="entry name" value="4Fe-4S ferredoxins"/>
    <property type="match status" value="1"/>
</dbReference>
<comment type="similarity">
    <text evidence="1 8 9">Belongs to the complex I 23 kDa subunit family.</text>
</comment>
<dbReference type="AlphaFoldDB" id="I4B0E4"/>
<keyword evidence="13" id="KW-1185">Reference proteome</keyword>
<evidence type="ECO:0000256" key="10">
    <source>
        <dbReference type="SAM" id="Phobius"/>
    </source>
</evidence>
<dbReference type="Proteomes" id="UP000006048">
    <property type="component" value="Chromosome"/>
</dbReference>
<keyword evidence="3 8" id="KW-0479">Metal-binding</keyword>
<keyword evidence="12" id="KW-0560">Oxidoreductase</keyword>
<dbReference type="InterPro" id="IPR010226">
    <property type="entry name" value="NADH_quinone_OxRdtase_chainI"/>
</dbReference>
<evidence type="ECO:0000256" key="1">
    <source>
        <dbReference type="ARBA" id="ARBA00010277"/>
    </source>
</evidence>
<comment type="function">
    <text evidence="8">NDH-1 shuttles electrons from NADH, via FMN and iron-sulfur (Fe-S) centers, to quinones in the respiratory chain. The immediate electron acceptor for the enzyme in this species is believed to be ubiquinone. Couples the redox reaction to proton translocation (for every two electrons transferred, four hydrogen ions are translocated across the cytoplasmic membrane), and thus conserves the redox energy in a proton gradient.</text>
</comment>
<reference evidence="12 13" key="1">
    <citation type="submission" date="2012-06" db="EMBL/GenBank/DDBJ databases">
        <title>The complete chromosome of genome of Turneriella parva DSM 21527.</title>
        <authorList>
            <consortium name="US DOE Joint Genome Institute (JGI-PGF)"/>
            <person name="Lucas S."/>
            <person name="Han J."/>
            <person name="Lapidus A."/>
            <person name="Bruce D."/>
            <person name="Goodwin L."/>
            <person name="Pitluck S."/>
            <person name="Peters L."/>
            <person name="Kyrpides N."/>
            <person name="Mavromatis K."/>
            <person name="Ivanova N."/>
            <person name="Mikhailova N."/>
            <person name="Chertkov O."/>
            <person name="Detter J.C."/>
            <person name="Tapia R."/>
            <person name="Han C."/>
            <person name="Land M."/>
            <person name="Hauser L."/>
            <person name="Markowitz V."/>
            <person name="Cheng J.-F."/>
            <person name="Hugenholtz P."/>
            <person name="Woyke T."/>
            <person name="Wu D."/>
            <person name="Gronow S."/>
            <person name="Wellnitz S."/>
            <person name="Brambilla E."/>
            <person name="Klenk H.-P."/>
            <person name="Eisen J.A."/>
        </authorList>
    </citation>
    <scope>NUCLEOTIDE SEQUENCE [LARGE SCALE GENOMIC DNA]</scope>
    <source>
        <strain evidence="13">ATCC BAA-1111 / DSM 21527 / NCTC 11395 / H</strain>
    </source>
</reference>
<evidence type="ECO:0000256" key="7">
    <source>
        <dbReference type="ARBA" id="ARBA00023014"/>
    </source>
</evidence>
<feature type="transmembrane region" description="Helical" evidence="10">
    <location>
        <begin position="18"/>
        <end position="35"/>
    </location>
</feature>
<dbReference type="Pfam" id="PF00037">
    <property type="entry name" value="Fer4"/>
    <property type="match status" value="1"/>
</dbReference>
<organism evidence="12 13">
    <name type="scientific">Turneriella parva (strain ATCC BAA-1111 / DSM 21527 / NCTC 11395 / H)</name>
    <name type="common">Leptospira parva</name>
    <dbReference type="NCBI Taxonomy" id="869212"/>
    <lineage>
        <taxon>Bacteria</taxon>
        <taxon>Pseudomonadati</taxon>
        <taxon>Spirochaetota</taxon>
        <taxon>Spirochaetia</taxon>
        <taxon>Leptospirales</taxon>
        <taxon>Leptospiraceae</taxon>
        <taxon>Turneriella</taxon>
    </lineage>
</organism>
<name>I4B0E4_TURPD</name>
<keyword evidence="4" id="KW-0677">Repeat</keyword>
<keyword evidence="2 8" id="KW-0004">4Fe-4S</keyword>
<dbReference type="InterPro" id="IPR017896">
    <property type="entry name" value="4Fe4S_Fe-S-bd"/>
</dbReference>
<dbReference type="KEGG" id="tpx:Turpa_0089"/>
<feature type="binding site" evidence="8">
    <location>
        <position position="81"/>
    </location>
    <ligand>
        <name>[4Fe-4S] cluster</name>
        <dbReference type="ChEBI" id="CHEBI:49883"/>
        <label>1</label>
    </ligand>
</feature>
<feature type="binding site" evidence="8">
    <location>
        <position position="85"/>
    </location>
    <ligand>
        <name>[4Fe-4S] cluster</name>
        <dbReference type="ChEBI" id="CHEBI:49883"/>
        <label>2</label>
    </ligand>
</feature>
<dbReference type="OrthoDB" id="9798098at2"/>
<feature type="domain" description="4Fe-4S ferredoxin-type" evidence="11">
    <location>
        <begin position="66"/>
        <end position="95"/>
    </location>
</feature>
<sequence>MATIQVHKKYAFRWYEKFYFMSISAGMWVTLKHFLKSAFLRRMVTVSYPEKKLPLSSRFRGLHRLKRNEKGQERCTACYCCQWVCPADAIQIVAAEVTPERQYLHPEDKYAKSFQVDLLRCIYCGLCEEACPKGAIYLDGGMPMPADSRDGLILDKAKMMETEGGKILGERN</sequence>
<evidence type="ECO:0000256" key="9">
    <source>
        <dbReference type="RuleBase" id="RU004412"/>
    </source>
</evidence>
<comment type="subcellular location">
    <subcellularLocation>
        <location evidence="8">Cell inner membrane</location>
        <topology evidence="8">Peripheral membrane protein</topology>
    </subcellularLocation>
</comment>
<keyword evidence="10" id="KW-0812">Transmembrane</keyword>
<dbReference type="GO" id="GO:0009060">
    <property type="term" value="P:aerobic respiration"/>
    <property type="evidence" value="ECO:0007669"/>
    <property type="project" value="TreeGrafter"/>
</dbReference>
<evidence type="ECO:0000256" key="2">
    <source>
        <dbReference type="ARBA" id="ARBA00022485"/>
    </source>
</evidence>
<evidence type="ECO:0000256" key="5">
    <source>
        <dbReference type="ARBA" id="ARBA00022967"/>
    </source>
</evidence>
<evidence type="ECO:0000256" key="3">
    <source>
        <dbReference type="ARBA" id="ARBA00022723"/>
    </source>
</evidence>
<dbReference type="GO" id="GO:0051539">
    <property type="term" value="F:4 iron, 4 sulfur cluster binding"/>
    <property type="evidence" value="ECO:0007669"/>
    <property type="project" value="UniProtKB-KW"/>
</dbReference>
<accession>I4B0E4</accession>
<dbReference type="GO" id="GO:0048038">
    <property type="term" value="F:quinone binding"/>
    <property type="evidence" value="ECO:0007669"/>
    <property type="project" value="UniProtKB-KW"/>
</dbReference>
<keyword evidence="8 9" id="KW-0520">NAD</keyword>
<keyword evidence="8" id="KW-0874">Quinone</keyword>
<dbReference type="GO" id="GO:0005506">
    <property type="term" value="F:iron ion binding"/>
    <property type="evidence" value="ECO:0007669"/>
    <property type="project" value="UniProtKB-UniRule"/>
</dbReference>
<comment type="cofactor">
    <cofactor evidence="8 9">
        <name>[4Fe-4S] cluster</name>
        <dbReference type="ChEBI" id="CHEBI:49883"/>
    </cofactor>
    <text evidence="8 9">Binds 2 [4Fe-4S] clusters per subunit.</text>
</comment>
<dbReference type="STRING" id="869212.Turpa_0089"/>
<keyword evidence="8" id="KW-1003">Cell membrane</keyword>
<evidence type="ECO:0000256" key="6">
    <source>
        <dbReference type="ARBA" id="ARBA00023004"/>
    </source>
</evidence>
<feature type="binding site" evidence="8">
    <location>
        <position position="121"/>
    </location>
    <ligand>
        <name>[4Fe-4S] cluster</name>
        <dbReference type="ChEBI" id="CHEBI:49883"/>
        <label>2</label>
    </ligand>
</feature>
<feature type="binding site" evidence="8">
    <location>
        <position position="131"/>
    </location>
    <ligand>
        <name>[4Fe-4S] cluster</name>
        <dbReference type="ChEBI" id="CHEBI:49883"/>
        <label>1</label>
    </ligand>
</feature>
<comment type="subunit">
    <text evidence="8">NDH-1 is composed of 14 different subunits. Subunits NuoA, H, J, K, L, M, N constitute the membrane sector of the complex.</text>
</comment>
<protein>
    <recommendedName>
        <fullName evidence="8">NADH-quinone oxidoreductase subunit I</fullName>
        <ecNumber evidence="8">7.1.1.-</ecNumber>
    </recommendedName>
    <alternativeName>
        <fullName evidence="8">NADH dehydrogenase I subunit I</fullName>
    </alternativeName>
    <alternativeName>
        <fullName evidence="8">NDH-1 subunit I</fullName>
    </alternativeName>
</protein>
<dbReference type="PROSITE" id="PS51379">
    <property type="entry name" value="4FE4S_FER_2"/>
    <property type="match status" value="2"/>
</dbReference>
<dbReference type="HOGENOM" id="CLU_067218_4_3_12"/>
<evidence type="ECO:0000313" key="12">
    <source>
        <dbReference type="EMBL" id="AFM10751.1"/>
    </source>
</evidence>
<dbReference type="EC" id="7.1.1.-" evidence="8"/>
<keyword evidence="10" id="KW-1133">Transmembrane helix</keyword>
<dbReference type="GO" id="GO:0050136">
    <property type="term" value="F:NADH dehydrogenase (quinone) (non-electrogenic) activity"/>
    <property type="evidence" value="ECO:0007669"/>
    <property type="project" value="UniProtKB-UniRule"/>
</dbReference>
<feature type="binding site" evidence="8">
    <location>
        <position position="75"/>
    </location>
    <ligand>
        <name>[4Fe-4S] cluster</name>
        <dbReference type="ChEBI" id="CHEBI:49883"/>
        <label>1</label>
    </ligand>
</feature>
<gene>
    <name evidence="8" type="primary">nuoI</name>
    <name evidence="12" type="ordered locus">Turpa_0089</name>
</gene>
<keyword evidence="8" id="KW-0997">Cell inner membrane</keyword>